<evidence type="ECO:0000313" key="2">
    <source>
        <dbReference type="Proteomes" id="UP001623348"/>
    </source>
</evidence>
<sequence length="76" mass="8421">MYSSGRQIYGNEFFLKRGEKFPETKGKTISYPGVKLELPLRYRDATMASCRKTAVACKEAGAAAAIDSSEHRTTDL</sequence>
<protein>
    <submittedName>
        <fullName evidence="1">Uncharacterized protein</fullName>
    </submittedName>
</protein>
<name>A0ABC9WEC8_GRUJA</name>
<evidence type="ECO:0000313" key="1">
    <source>
        <dbReference type="EMBL" id="GAB0183778.1"/>
    </source>
</evidence>
<comment type="caution">
    <text evidence="1">The sequence shown here is derived from an EMBL/GenBank/DDBJ whole genome shotgun (WGS) entry which is preliminary data.</text>
</comment>
<proteinExistence type="predicted"/>
<keyword evidence="2" id="KW-1185">Reference proteome</keyword>
<organism evidence="1 2">
    <name type="scientific">Grus japonensis</name>
    <name type="common">Japanese crane</name>
    <name type="synonym">Red-crowned crane</name>
    <dbReference type="NCBI Taxonomy" id="30415"/>
    <lineage>
        <taxon>Eukaryota</taxon>
        <taxon>Metazoa</taxon>
        <taxon>Chordata</taxon>
        <taxon>Craniata</taxon>
        <taxon>Vertebrata</taxon>
        <taxon>Euteleostomi</taxon>
        <taxon>Archelosauria</taxon>
        <taxon>Archosauria</taxon>
        <taxon>Dinosauria</taxon>
        <taxon>Saurischia</taxon>
        <taxon>Theropoda</taxon>
        <taxon>Coelurosauria</taxon>
        <taxon>Aves</taxon>
        <taxon>Neognathae</taxon>
        <taxon>Neoaves</taxon>
        <taxon>Gruiformes</taxon>
        <taxon>Gruidae</taxon>
        <taxon>Grus</taxon>
    </lineage>
</organism>
<gene>
    <name evidence="1" type="ORF">GRJ2_000843100</name>
</gene>
<dbReference type="Proteomes" id="UP001623348">
    <property type="component" value="Unassembled WGS sequence"/>
</dbReference>
<accession>A0ABC9WEC8</accession>
<reference evidence="1 2" key="1">
    <citation type="submission" date="2024-06" db="EMBL/GenBank/DDBJ databases">
        <title>The draft genome of Grus japonensis, version 3.</title>
        <authorList>
            <person name="Nabeshima K."/>
            <person name="Suzuki S."/>
            <person name="Onuma M."/>
        </authorList>
    </citation>
    <scope>NUCLEOTIDE SEQUENCE [LARGE SCALE GENOMIC DNA]</scope>
    <source>
        <strain evidence="1 2">451A</strain>
    </source>
</reference>
<dbReference type="EMBL" id="BAAFJT010000002">
    <property type="protein sequence ID" value="GAB0183778.1"/>
    <property type="molecule type" value="Genomic_DNA"/>
</dbReference>
<dbReference type="AlphaFoldDB" id="A0ABC9WEC8"/>